<dbReference type="PANTHER" id="PTHR37024">
    <property type="entry name" value="TYPE VI SECRETION SYSTEM DUF2094 AND IMPA-RELATED DOMAIN PROTEIN"/>
    <property type="match status" value="1"/>
</dbReference>
<reference evidence="3 4" key="1">
    <citation type="submission" date="2019-02" db="EMBL/GenBank/DDBJ databases">
        <title>The draft genome of Enterobacter spp. strains.</title>
        <authorList>
            <person name="Wang C."/>
            <person name="Feng Y."/>
            <person name="Zong Z."/>
        </authorList>
    </citation>
    <scope>NUCLEOTIDE SEQUENCE [LARGE SCALE GENOMIC DNA]</scope>
    <source>
        <strain evidence="3 4">WCHEW120002</strain>
    </source>
</reference>
<name>A0A4R0FUH9_9ENTR</name>
<accession>A0A4R0FUH9</accession>
<evidence type="ECO:0000259" key="1">
    <source>
        <dbReference type="Pfam" id="PF06812"/>
    </source>
</evidence>
<evidence type="ECO:0000259" key="2">
    <source>
        <dbReference type="Pfam" id="PF12486"/>
    </source>
</evidence>
<feature type="domain" description="ImpA C-terminal" evidence="2">
    <location>
        <begin position="295"/>
        <end position="437"/>
    </location>
</feature>
<proteinExistence type="predicted"/>
<dbReference type="InterPro" id="IPR010657">
    <property type="entry name" value="ImpA_N"/>
</dbReference>
<sequence length="458" mass="51259">MHLVNTRSLKTGGDPRTLADYAALRDEMSKLTHPARPDVNWQHVETLCLSLFEHNGVELQTAAWYTLARTHLSGLYGMNEGLAILDALLSRQWGSVWPQPVHARMEILSGLSKRLQQVMRTLTLSYADLSQLYQAEAYLNALGDVLQRLELKHASQLDPLRNLMHNAAVRLENSENTGVSLPGVAPTRTEIGSNEPTEHVKWVYIAQPEPQPHVQVMIEPSSAPVKPWKPFAAGMLTMLVLSGVTAWGWQITHKSDPAQAQFAASFAPLPTALSAEQLQSFRKSSPSPETGIKQTQQQLARLVQLKPDWAIARGDELLKQALTLWPEQAKPLVQQWQQQITIAALPEDNLNGWHQGMTQLQQLANRLNALDEQKGKYMTVSELKSAVFTLSQSFSRTVPLEEQLRQMAAVPEGQVWPAAQQNLVEQHLQQLIARYALMKQKWPVGEYQTESARPSAKN</sequence>
<dbReference type="Proteomes" id="UP000291424">
    <property type="component" value="Unassembled WGS sequence"/>
</dbReference>
<gene>
    <name evidence="3" type="ORF">E0L20_23540</name>
</gene>
<evidence type="ECO:0008006" key="5">
    <source>
        <dbReference type="Google" id="ProtNLM"/>
    </source>
</evidence>
<evidence type="ECO:0000313" key="3">
    <source>
        <dbReference type="EMBL" id="TCB86239.1"/>
    </source>
</evidence>
<dbReference type="OrthoDB" id="5579595at2"/>
<organism evidence="3 4">
    <name type="scientific">Enterobacter wuhouensis</name>
    <dbReference type="NCBI Taxonomy" id="2529381"/>
    <lineage>
        <taxon>Bacteria</taxon>
        <taxon>Pseudomonadati</taxon>
        <taxon>Pseudomonadota</taxon>
        <taxon>Gammaproteobacteria</taxon>
        <taxon>Enterobacterales</taxon>
        <taxon>Enterobacteriaceae</taxon>
        <taxon>Enterobacter</taxon>
    </lineage>
</organism>
<dbReference type="EMBL" id="SJOO01000024">
    <property type="protein sequence ID" value="TCB86239.1"/>
    <property type="molecule type" value="Genomic_DNA"/>
</dbReference>
<dbReference type="AlphaFoldDB" id="A0A4R0FUH9"/>
<dbReference type="Pfam" id="PF06812">
    <property type="entry name" value="ImpA_N"/>
    <property type="match status" value="1"/>
</dbReference>
<dbReference type="PANTHER" id="PTHR37024:SF5">
    <property type="entry name" value="IMPA N-TERMINAL DOMAIN-CONTAINING PROTEIN"/>
    <property type="match status" value="1"/>
</dbReference>
<dbReference type="InterPro" id="IPR021069">
    <property type="entry name" value="ImpA_C"/>
</dbReference>
<protein>
    <recommendedName>
        <fullName evidence="5">Type VI secretion system protein VasL</fullName>
    </recommendedName>
</protein>
<comment type="caution">
    <text evidence="3">The sequence shown here is derived from an EMBL/GenBank/DDBJ whole genome shotgun (WGS) entry which is preliminary data.</text>
</comment>
<evidence type="ECO:0000313" key="4">
    <source>
        <dbReference type="Proteomes" id="UP000291424"/>
    </source>
</evidence>
<dbReference type="Pfam" id="PF12486">
    <property type="entry name" value="VasL"/>
    <property type="match status" value="1"/>
</dbReference>
<dbReference type="RefSeq" id="WP_131635993.1">
    <property type="nucleotide sequence ID" value="NZ_SJOO01000024.1"/>
</dbReference>
<feature type="domain" description="ImpA N-terminal" evidence="1">
    <location>
        <begin position="10"/>
        <end position="111"/>
    </location>
</feature>